<accession>A0A5M3T3V0</accession>
<dbReference type="EMBL" id="BIMW01000026">
    <property type="protein sequence ID" value="GCE92561.1"/>
    <property type="molecule type" value="Genomic_DNA"/>
</dbReference>
<evidence type="ECO:0000313" key="2">
    <source>
        <dbReference type="Proteomes" id="UP000326169"/>
    </source>
</evidence>
<evidence type="ECO:0000313" key="1">
    <source>
        <dbReference type="EMBL" id="GCE92561.1"/>
    </source>
</evidence>
<keyword evidence="2" id="KW-1185">Reference proteome</keyword>
<dbReference type="Proteomes" id="UP000326169">
    <property type="component" value="Unassembled WGS sequence"/>
</dbReference>
<organism evidence="1 2">
    <name type="scientific">Limnospira platensis NIES-46</name>
    <dbReference type="NCBI Taxonomy" id="1236695"/>
    <lineage>
        <taxon>Bacteria</taxon>
        <taxon>Bacillati</taxon>
        <taxon>Cyanobacteriota</taxon>
        <taxon>Cyanophyceae</taxon>
        <taxon>Oscillatoriophycideae</taxon>
        <taxon>Oscillatoriales</taxon>
        <taxon>Sirenicapillariaceae</taxon>
        <taxon>Limnospira</taxon>
    </lineage>
</organism>
<reference evidence="1 2" key="1">
    <citation type="journal article" date="2019" name="J Genomics">
        <title>The Draft Genome of a Hydrogen-producing Cyanobacterium, Arthrospira platensis NIES-46.</title>
        <authorList>
            <person name="Suzuki S."/>
            <person name="Yamaguchi H."/>
            <person name="Kawachi M."/>
        </authorList>
    </citation>
    <scope>NUCLEOTIDE SEQUENCE [LARGE SCALE GENOMIC DNA]</scope>
    <source>
        <strain evidence="1 2">NIES-46</strain>
    </source>
</reference>
<gene>
    <name evidence="1" type="ORF">NIES46_06010</name>
</gene>
<comment type="caution">
    <text evidence="1">The sequence shown here is derived from an EMBL/GenBank/DDBJ whole genome shotgun (WGS) entry which is preliminary data.</text>
</comment>
<name>A0A5M3T3V0_LIMPL</name>
<proteinExistence type="predicted"/>
<sequence>MFCVKAVTPENATQFMRKYNPIINFHRSDETIRGRDISSPGAVFKSYEKIPAYTFVIESYSSRDSLNDHPDSF</sequence>
<protein>
    <submittedName>
        <fullName evidence="1">Uncharacterized protein</fullName>
    </submittedName>
</protein>